<dbReference type="InterPro" id="IPR029058">
    <property type="entry name" value="AB_hydrolase_fold"/>
</dbReference>
<dbReference type="AlphaFoldDB" id="A0A5Q5BNJ0"/>
<name>A0A5Q5BNJ0_MYCSS</name>
<dbReference type="KEGG" id="mmc:Mmcs_3693"/>
<feature type="domain" description="Serine aminopeptidase S33" evidence="2">
    <location>
        <begin position="44"/>
        <end position="166"/>
    </location>
</feature>
<accession>A0A5Q5BNJ0</accession>
<proteinExistence type="predicted"/>
<protein>
    <recommendedName>
        <fullName evidence="2">Serine aminopeptidase S33 domain-containing protein</fullName>
    </recommendedName>
</protein>
<dbReference type="Gene3D" id="3.40.50.1820">
    <property type="entry name" value="alpha/beta hydrolase"/>
    <property type="match status" value="1"/>
</dbReference>
<organism evidence="3">
    <name type="scientific">Mycobacterium sp. (strain MCS)</name>
    <dbReference type="NCBI Taxonomy" id="164756"/>
    <lineage>
        <taxon>Bacteria</taxon>
        <taxon>Bacillati</taxon>
        <taxon>Actinomycetota</taxon>
        <taxon>Actinomycetes</taxon>
        <taxon>Mycobacteriales</taxon>
        <taxon>Mycobacteriaceae</taxon>
        <taxon>Mycobacterium</taxon>
    </lineage>
</organism>
<dbReference type="Pfam" id="PF12146">
    <property type="entry name" value="Hydrolase_4"/>
    <property type="match status" value="1"/>
</dbReference>
<dbReference type="InterPro" id="IPR022742">
    <property type="entry name" value="Hydrolase_4"/>
</dbReference>
<dbReference type="EMBL" id="CP000384">
    <property type="protein sequence ID" value="ABG09799.1"/>
    <property type="molecule type" value="Genomic_DNA"/>
</dbReference>
<evidence type="ECO:0000256" key="1">
    <source>
        <dbReference type="SAM" id="MobiDB-lite"/>
    </source>
</evidence>
<feature type="region of interest" description="Disordered" evidence="1">
    <location>
        <begin position="1"/>
        <end position="24"/>
    </location>
</feature>
<evidence type="ECO:0000259" key="2">
    <source>
        <dbReference type="Pfam" id="PF12146"/>
    </source>
</evidence>
<sequence length="316" mass="33424">MTAHVRSEDGTAHARSETAPAPRPRVVMVDGVPMSGLVAEADGQPRAVVVALHGGASTAAYFDCPGHPRLSLLRLGARLGFTMIALDRPGYGSSAPYPDAIEHPEQRVALAYGAVDAMLGEKPRGAGLFVVAHSNGCELALRMAAHDRDGLIGLELAGTGLRYQDAALDILRDAGPTRRPPGLRQLLWEPADLYPPAVLTGITNSSTGAPYEAAMVRDWPGRDFPAVAAGVRVPVRFSHAEHERVWCSDAEALAGIADVFTNAPRFVTAEQDNAGHNLSLGVTAAAYHLKVLSFVEECVVSQGAEQQVAEKKMEVG</sequence>
<evidence type="ECO:0000313" key="3">
    <source>
        <dbReference type="EMBL" id="ABG09799.1"/>
    </source>
</evidence>
<dbReference type="SUPFAM" id="SSF53474">
    <property type="entry name" value="alpha/beta-Hydrolases"/>
    <property type="match status" value="1"/>
</dbReference>
<reference evidence="3" key="1">
    <citation type="submission" date="2006-06" db="EMBL/GenBank/DDBJ databases">
        <title>Complete sequence of chromosome of Mycobacterium sp. MCS.</title>
        <authorList>
            <consortium name="US DOE Joint Genome Institute"/>
            <person name="Copeland A."/>
            <person name="Lucas S."/>
            <person name="Lapidus A."/>
            <person name="Barry K."/>
            <person name="Detter J.C."/>
            <person name="Glavina del Rio T."/>
            <person name="Hammon N."/>
            <person name="Israni S."/>
            <person name="Dalin E."/>
            <person name="Tice H."/>
            <person name="Pitluck S."/>
            <person name="Martinez M."/>
            <person name="Schmutz J."/>
            <person name="Larimer F."/>
            <person name="Land M."/>
            <person name="Hauser L."/>
            <person name="Kyrpides N."/>
            <person name="Kim E."/>
            <person name="Miller C.D."/>
            <person name="Hughes J.E."/>
            <person name="Anderson A.J."/>
            <person name="Sims R.C."/>
            <person name="Richardson P."/>
        </authorList>
    </citation>
    <scope>NUCLEOTIDE SEQUENCE [LARGE SCALE GENOMIC DNA]</scope>
    <source>
        <strain evidence="3">MCS</strain>
    </source>
</reference>
<gene>
    <name evidence="3" type="ordered locus">Mmcs_3693</name>
</gene>
<feature type="compositionally biased region" description="Basic and acidic residues" evidence="1">
    <location>
        <begin position="1"/>
        <end position="16"/>
    </location>
</feature>